<proteinExistence type="inferred from homology"/>
<dbReference type="Gene3D" id="3.40.50.720">
    <property type="entry name" value="NAD(P)-binding Rossmann-like Domain"/>
    <property type="match status" value="1"/>
</dbReference>
<dbReference type="Proteomes" id="UP000220768">
    <property type="component" value="Unassembled WGS sequence"/>
</dbReference>
<dbReference type="PRINTS" id="PR00080">
    <property type="entry name" value="SDRFAMILY"/>
</dbReference>
<dbReference type="AlphaFoldDB" id="A0A2A6J990"/>
<comment type="caution">
    <text evidence="4">The sequence shown here is derived from an EMBL/GenBank/DDBJ whole genome shotgun (WGS) entry which is preliminary data.</text>
</comment>
<evidence type="ECO:0000256" key="1">
    <source>
        <dbReference type="ARBA" id="ARBA00006484"/>
    </source>
</evidence>
<evidence type="ECO:0000313" key="4">
    <source>
        <dbReference type="EMBL" id="PDT02433.1"/>
    </source>
</evidence>
<dbReference type="PRINTS" id="PR00081">
    <property type="entry name" value="GDHRDH"/>
</dbReference>
<name>A0A2A6J990_9HYPH</name>
<dbReference type="InterPro" id="IPR002347">
    <property type="entry name" value="SDR_fam"/>
</dbReference>
<dbReference type="Pfam" id="PF13561">
    <property type="entry name" value="adh_short_C2"/>
    <property type="match status" value="1"/>
</dbReference>
<keyword evidence="5" id="KW-1185">Reference proteome</keyword>
<dbReference type="InterPro" id="IPR057326">
    <property type="entry name" value="KR_dom"/>
</dbReference>
<dbReference type="InterPro" id="IPR036291">
    <property type="entry name" value="NAD(P)-bd_dom_sf"/>
</dbReference>
<organism evidence="4 5">
    <name type="scientific">Rhizobium chutanense</name>
    <dbReference type="NCBI Taxonomy" id="2035448"/>
    <lineage>
        <taxon>Bacteria</taxon>
        <taxon>Pseudomonadati</taxon>
        <taxon>Pseudomonadota</taxon>
        <taxon>Alphaproteobacteria</taxon>
        <taxon>Hyphomicrobiales</taxon>
        <taxon>Rhizobiaceae</taxon>
        <taxon>Rhizobium/Agrobacterium group</taxon>
        <taxon>Rhizobium</taxon>
    </lineage>
</organism>
<keyword evidence="2" id="KW-0560">Oxidoreductase</keyword>
<dbReference type="PROSITE" id="PS00061">
    <property type="entry name" value="ADH_SHORT"/>
    <property type="match status" value="1"/>
</dbReference>
<comment type="similarity">
    <text evidence="1">Belongs to the short-chain dehydrogenases/reductases (SDR) family.</text>
</comment>
<dbReference type="PANTHER" id="PTHR42760">
    <property type="entry name" value="SHORT-CHAIN DEHYDROGENASES/REDUCTASES FAMILY MEMBER"/>
    <property type="match status" value="1"/>
</dbReference>
<dbReference type="GO" id="GO:0016616">
    <property type="term" value="F:oxidoreductase activity, acting on the CH-OH group of donors, NAD or NADP as acceptor"/>
    <property type="evidence" value="ECO:0007669"/>
    <property type="project" value="TreeGrafter"/>
</dbReference>
<feature type="domain" description="Ketoreductase" evidence="3">
    <location>
        <begin position="7"/>
        <end position="176"/>
    </location>
</feature>
<evidence type="ECO:0000256" key="2">
    <source>
        <dbReference type="ARBA" id="ARBA00023002"/>
    </source>
</evidence>
<accession>A0A2A6J990</accession>
<dbReference type="InterPro" id="IPR020904">
    <property type="entry name" value="Sc_DH/Rdtase_CS"/>
</dbReference>
<protein>
    <submittedName>
        <fullName evidence="4">Short-chain dehydrogenase</fullName>
    </submittedName>
</protein>
<dbReference type="SUPFAM" id="SSF51735">
    <property type="entry name" value="NAD(P)-binding Rossmann-fold domains"/>
    <property type="match status" value="1"/>
</dbReference>
<reference evidence="4 5" key="1">
    <citation type="submission" date="2017-09" db="EMBL/GenBank/DDBJ databases">
        <title>Comparative genomics of rhizobia isolated from Phaseolus vulgaris in China.</title>
        <authorList>
            <person name="Tong W."/>
        </authorList>
    </citation>
    <scope>NUCLEOTIDE SEQUENCE [LARGE SCALE GENOMIC DNA]</scope>
    <source>
        <strain evidence="4 5">C5</strain>
    </source>
</reference>
<dbReference type="EMBL" id="NWSV01000014">
    <property type="protein sequence ID" value="PDT02433.1"/>
    <property type="molecule type" value="Genomic_DNA"/>
</dbReference>
<evidence type="ECO:0000259" key="3">
    <source>
        <dbReference type="SMART" id="SM00822"/>
    </source>
</evidence>
<gene>
    <name evidence="4" type="ORF">CO666_20460</name>
</gene>
<dbReference type="PANTHER" id="PTHR42760:SF133">
    <property type="entry name" value="3-OXOACYL-[ACYL-CARRIER-PROTEIN] REDUCTASE"/>
    <property type="match status" value="1"/>
</dbReference>
<evidence type="ECO:0000313" key="5">
    <source>
        <dbReference type="Proteomes" id="UP000220768"/>
    </source>
</evidence>
<sequence>MMRFAGKVALVTGGRSGIGQAIARRLRDEGAQVFTAQRGEDQEFASFPVDFADPASAGQAVERVVAAAGRLDVLVNNAGMMQEALAEDMTLADWERNIAVNLTTPFMLIKAALPHLRASTGAIVNIGSIEGLGSNPKHAAYCASKAGLHGLTRAIAIDHGAEGIRCNAVAPGWIDTDLNVDFIESMPDPQAFRREIGRIHPVGRTGRPEEVAALVAWLASPEAGFVTGQVWTIDGGRMAKLSLP</sequence>
<dbReference type="SMART" id="SM00822">
    <property type="entry name" value="PKS_KR"/>
    <property type="match status" value="1"/>
</dbReference>
<dbReference type="FunFam" id="3.40.50.720:FF:000084">
    <property type="entry name" value="Short-chain dehydrogenase reductase"/>
    <property type="match status" value="1"/>
</dbReference>